<reference evidence="7 8" key="1">
    <citation type="submission" date="2019-02" db="EMBL/GenBank/DDBJ databases">
        <title>Aquabacterium sp. strain KMB7.</title>
        <authorList>
            <person name="Chen W.-M."/>
        </authorList>
    </citation>
    <scope>NUCLEOTIDE SEQUENCE [LARGE SCALE GENOMIC DNA]</scope>
    <source>
        <strain evidence="7 8">KMB7</strain>
    </source>
</reference>
<evidence type="ECO:0000256" key="4">
    <source>
        <dbReference type="ARBA" id="ARBA00023237"/>
    </source>
</evidence>
<dbReference type="PANTHER" id="PTHR38098">
    <property type="entry name" value="LPS-ASSEMBLY LIPOPROTEIN LPTE"/>
    <property type="match status" value="1"/>
</dbReference>
<sequence length="182" mass="19630">MNRRALLGHGLLIPAGLALAGLGGCGFALKRVQPLPFRSMALQGFAGNSGMAIELARTLDAAGVAVVETSAQAAALASPNEGQPLAGHLIFEALNDQQEQTAASTTAYRQIRDMGLRTRLRFRVLRADGSVLLGPTDLQLSRILPYNEKDALARQDEFESIHRAMQTDLIEQVMRRLATLKP</sequence>
<dbReference type="GO" id="GO:0009279">
    <property type="term" value="C:cell outer membrane"/>
    <property type="evidence" value="ECO:0007669"/>
    <property type="project" value="UniProtKB-SubCell"/>
</dbReference>
<dbReference type="PROSITE" id="PS51257">
    <property type="entry name" value="PROKAR_LIPOPROTEIN"/>
    <property type="match status" value="1"/>
</dbReference>
<organism evidence="7 8">
    <name type="scientific">Aquabacterium lacunae</name>
    <dbReference type="NCBI Taxonomy" id="2528630"/>
    <lineage>
        <taxon>Bacteria</taxon>
        <taxon>Pseudomonadati</taxon>
        <taxon>Pseudomonadota</taxon>
        <taxon>Betaproteobacteria</taxon>
        <taxon>Burkholderiales</taxon>
        <taxon>Aquabacterium</taxon>
    </lineage>
</organism>
<dbReference type="PANTHER" id="PTHR38098:SF1">
    <property type="entry name" value="LPS-ASSEMBLY LIPOPROTEIN LPTE"/>
    <property type="match status" value="1"/>
</dbReference>
<dbReference type="GO" id="GO:0001530">
    <property type="term" value="F:lipopolysaccharide binding"/>
    <property type="evidence" value="ECO:0007669"/>
    <property type="project" value="TreeGrafter"/>
</dbReference>
<comment type="subcellular location">
    <subcellularLocation>
        <location evidence="6">Cell outer membrane</location>
        <topology evidence="6">Lipid-anchor</topology>
    </subcellularLocation>
</comment>
<comment type="function">
    <text evidence="6">Together with LptD, is involved in the assembly of lipopolysaccharide (LPS) at the surface of the outer membrane. Required for the proper assembly of LptD. Binds LPS and may serve as the LPS recognition site at the outer membrane.</text>
</comment>
<dbReference type="OrthoDB" id="5298094at2"/>
<keyword evidence="3 6" id="KW-0564">Palmitate</keyword>
<keyword evidence="2 6" id="KW-0472">Membrane</keyword>
<evidence type="ECO:0000313" key="8">
    <source>
        <dbReference type="Proteomes" id="UP000292120"/>
    </source>
</evidence>
<comment type="subunit">
    <text evidence="6">Component of the lipopolysaccharide transport and assembly complex. Interacts with LptD.</text>
</comment>
<dbReference type="GO" id="GO:0015920">
    <property type="term" value="P:lipopolysaccharide transport"/>
    <property type="evidence" value="ECO:0007669"/>
    <property type="project" value="TreeGrafter"/>
</dbReference>
<keyword evidence="4 6" id="KW-0998">Cell outer membrane</keyword>
<evidence type="ECO:0000256" key="6">
    <source>
        <dbReference type="HAMAP-Rule" id="MF_01186"/>
    </source>
</evidence>
<evidence type="ECO:0000256" key="3">
    <source>
        <dbReference type="ARBA" id="ARBA00023139"/>
    </source>
</evidence>
<protein>
    <recommendedName>
        <fullName evidence="6">LPS-assembly lipoprotein LptE</fullName>
    </recommendedName>
</protein>
<dbReference type="Gene3D" id="3.30.160.150">
    <property type="entry name" value="Lipoprotein like domain"/>
    <property type="match status" value="1"/>
</dbReference>
<evidence type="ECO:0000256" key="5">
    <source>
        <dbReference type="ARBA" id="ARBA00023288"/>
    </source>
</evidence>
<comment type="similarity">
    <text evidence="6">Belongs to the LptE lipoprotein family.</text>
</comment>
<gene>
    <name evidence="6" type="primary">lptE</name>
    <name evidence="7" type="ORF">EYS42_16320</name>
</gene>
<evidence type="ECO:0000256" key="2">
    <source>
        <dbReference type="ARBA" id="ARBA00023136"/>
    </source>
</evidence>
<dbReference type="InterPro" id="IPR007485">
    <property type="entry name" value="LPS_assembly_LptE"/>
</dbReference>
<dbReference type="GO" id="GO:0043165">
    <property type="term" value="P:Gram-negative-bacterium-type cell outer membrane assembly"/>
    <property type="evidence" value="ECO:0007669"/>
    <property type="project" value="UniProtKB-UniRule"/>
</dbReference>
<dbReference type="EMBL" id="SIXI01000009">
    <property type="protein sequence ID" value="TBO27674.1"/>
    <property type="molecule type" value="Genomic_DNA"/>
</dbReference>
<dbReference type="Pfam" id="PF04390">
    <property type="entry name" value="LptE"/>
    <property type="match status" value="1"/>
</dbReference>
<proteinExistence type="inferred from homology"/>
<dbReference type="Proteomes" id="UP000292120">
    <property type="component" value="Unassembled WGS sequence"/>
</dbReference>
<comment type="caution">
    <text evidence="7">The sequence shown here is derived from an EMBL/GenBank/DDBJ whole genome shotgun (WGS) entry which is preliminary data.</text>
</comment>
<keyword evidence="8" id="KW-1185">Reference proteome</keyword>
<evidence type="ECO:0000313" key="7">
    <source>
        <dbReference type="EMBL" id="TBO27674.1"/>
    </source>
</evidence>
<dbReference type="RefSeq" id="WP_130969270.1">
    <property type="nucleotide sequence ID" value="NZ_SIXI01000009.1"/>
</dbReference>
<dbReference type="HAMAP" id="MF_01186">
    <property type="entry name" value="LPS_assembly_LptE"/>
    <property type="match status" value="1"/>
</dbReference>
<dbReference type="AlphaFoldDB" id="A0A4Q9GVD5"/>
<accession>A0A4Q9GVD5</accession>
<name>A0A4Q9GVD5_9BURK</name>
<keyword evidence="5 6" id="KW-0449">Lipoprotein</keyword>
<dbReference type="GO" id="GO:1990351">
    <property type="term" value="C:transporter complex"/>
    <property type="evidence" value="ECO:0007669"/>
    <property type="project" value="TreeGrafter"/>
</dbReference>
<keyword evidence="1 6" id="KW-0732">Signal</keyword>
<evidence type="ECO:0000256" key="1">
    <source>
        <dbReference type="ARBA" id="ARBA00022729"/>
    </source>
</evidence>